<feature type="chain" id="PRO_5029822983" description="Lipoprotein" evidence="2">
    <location>
        <begin position="29"/>
        <end position="92"/>
    </location>
</feature>
<evidence type="ECO:0000313" key="4">
    <source>
        <dbReference type="Proteomes" id="UP000466517"/>
    </source>
</evidence>
<dbReference type="AlphaFoldDB" id="A0A7I7XD70"/>
<feature type="region of interest" description="Disordered" evidence="1">
    <location>
        <begin position="31"/>
        <end position="62"/>
    </location>
</feature>
<gene>
    <name evidence="3" type="ORF">MMAD_18590</name>
</gene>
<name>A0A7I7XD70_9MYCO</name>
<keyword evidence="4" id="KW-1185">Reference proteome</keyword>
<evidence type="ECO:0000256" key="1">
    <source>
        <dbReference type="SAM" id="MobiDB-lite"/>
    </source>
</evidence>
<evidence type="ECO:0008006" key="5">
    <source>
        <dbReference type="Google" id="ProtNLM"/>
    </source>
</evidence>
<evidence type="ECO:0000256" key="2">
    <source>
        <dbReference type="SAM" id="SignalP"/>
    </source>
</evidence>
<keyword evidence="2" id="KW-0732">Signal</keyword>
<organism evidence="3 4">
    <name type="scientific">Mycolicibacterium madagascariense</name>
    <dbReference type="NCBI Taxonomy" id="212765"/>
    <lineage>
        <taxon>Bacteria</taxon>
        <taxon>Bacillati</taxon>
        <taxon>Actinomycetota</taxon>
        <taxon>Actinomycetes</taxon>
        <taxon>Mycobacteriales</taxon>
        <taxon>Mycobacteriaceae</taxon>
        <taxon>Mycolicibacterium</taxon>
    </lineage>
</organism>
<dbReference type="EMBL" id="AP022610">
    <property type="protein sequence ID" value="BBZ27564.1"/>
    <property type="molecule type" value="Genomic_DNA"/>
</dbReference>
<evidence type="ECO:0000313" key="3">
    <source>
        <dbReference type="EMBL" id="BBZ27564.1"/>
    </source>
</evidence>
<protein>
    <recommendedName>
        <fullName evidence="5">Lipoprotein</fullName>
    </recommendedName>
</protein>
<sequence length="92" mass="9583">MRNMMFRRIAAGAAIAAGVMMGWGAVDAAAAPAPGQPGAPVLPPAGPDAGTPPAWAPPKPVDPVWANGQPQVWDEGWNHWGVWENGVFVPTY</sequence>
<feature type="signal peptide" evidence="2">
    <location>
        <begin position="1"/>
        <end position="28"/>
    </location>
</feature>
<feature type="compositionally biased region" description="Pro residues" evidence="1">
    <location>
        <begin position="34"/>
        <end position="46"/>
    </location>
</feature>
<accession>A0A7I7XD70</accession>
<dbReference type="KEGG" id="mmag:MMAD_18590"/>
<proteinExistence type="predicted"/>
<reference evidence="3 4" key="1">
    <citation type="journal article" date="2019" name="Emerg. Microbes Infect.">
        <title>Comprehensive subspecies identification of 175 nontuberculous mycobacteria species based on 7547 genomic profiles.</title>
        <authorList>
            <person name="Matsumoto Y."/>
            <person name="Kinjo T."/>
            <person name="Motooka D."/>
            <person name="Nabeya D."/>
            <person name="Jung N."/>
            <person name="Uechi K."/>
            <person name="Horii T."/>
            <person name="Iida T."/>
            <person name="Fujita J."/>
            <person name="Nakamura S."/>
        </authorList>
    </citation>
    <scope>NUCLEOTIDE SEQUENCE [LARGE SCALE GENOMIC DNA]</scope>
    <source>
        <strain evidence="3 4">JCM 13574</strain>
    </source>
</reference>
<dbReference type="Proteomes" id="UP000466517">
    <property type="component" value="Chromosome"/>
</dbReference>